<feature type="chain" id="PRO_5032863115" evidence="2">
    <location>
        <begin position="29"/>
        <end position="368"/>
    </location>
</feature>
<dbReference type="PROSITE" id="PS50983">
    <property type="entry name" value="FE_B12_PBP"/>
    <property type="match status" value="1"/>
</dbReference>
<reference evidence="4" key="1">
    <citation type="submission" date="2020-08" db="EMBL/GenBank/DDBJ databases">
        <title>Sequencing the genomes of 1000 actinobacteria strains.</title>
        <authorList>
            <person name="Klenk H.-P."/>
        </authorList>
    </citation>
    <scope>NUCLEOTIDE SEQUENCE [LARGE SCALE GENOMIC DNA]</scope>
    <source>
        <strain evidence="4">DSM 27064</strain>
    </source>
</reference>
<sequence>MRVGALRSLRKFTVGAAALLLLAGCATAGSEHVTQESVVLPPLSEVTPLADPVSHSGPTVVKLPESRIEAFLQNPQPQLPVTVTSHTLGGDQQVEVRDVSRIVPLSLGGSVGDYVYTFGFGDNIVGRDVSTVVPELEDVPVVTRNGHSVDAESVLALNPTLVITDGTIGPTDVVDQFADAGVTVVYVENAADYESSYVQAQQIADLLGVGDKAPELIAKLRHDIAAKEQEITAWLQNVTTRPRVAFLYMRGEGVFYLFGEGSGIDTLFKSLGVTDVAAEINWVGQRPMNDEALIEANPDTLLVMEKGLESVGGVEGMLTVHPATALTEAGKKQRVVSVADTGLFVGAPRVPAVLDGLARAFYAPDSLE</sequence>
<dbReference type="Gene3D" id="3.40.50.1980">
    <property type="entry name" value="Nitrogenase molybdenum iron protein domain"/>
    <property type="match status" value="2"/>
</dbReference>
<keyword evidence="5" id="KW-1185">Reference proteome</keyword>
<dbReference type="SUPFAM" id="SSF53807">
    <property type="entry name" value="Helical backbone' metal receptor"/>
    <property type="match status" value="1"/>
</dbReference>
<evidence type="ECO:0000256" key="1">
    <source>
        <dbReference type="ARBA" id="ARBA00008814"/>
    </source>
</evidence>
<evidence type="ECO:0000313" key="5">
    <source>
        <dbReference type="Proteomes" id="UP000571183"/>
    </source>
</evidence>
<evidence type="ECO:0000256" key="2">
    <source>
        <dbReference type="SAM" id="SignalP"/>
    </source>
</evidence>
<accession>A0A840DFE9</accession>
<evidence type="ECO:0000313" key="4">
    <source>
        <dbReference type="EMBL" id="MBB4071794.1"/>
    </source>
</evidence>
<dbReference type="RefSeq" id="WP_183304784.1">
    <property type="nucleotide sequence ID" value="NZ_JACIFD010000010.1"/>
</dbReference>
<comment type="similarity">
    <text evidence="1">Belongs to the bacterial solute-binding protein 8 family.</text>
</comment>
<dbReference type="Pfam" id="PF01497">
    <property type="entry name" value="Peripla_BP_2"/>
    <property type="match status" value="1"/>
</dbReference>
<gene>
    <name evidence="4" type="ORF">F5897_001113</name>
</gene>
<organism evidence="4 5">
    <name type="scientific">Canibacter oris</name>
    <dbReference type="NCBI Taxonomy" id="1365628"/>
    <lineage>
        <taxon>Bacteria</taxon>
        <taxon>Bacillati</taxon>
        <taxon>Actinomycetota</taxon>
        <taxon>Actinomycetes</taxon>
        <taxon>Micrococcales</taxon>
        <taxon>Microbacteriaceae</taxon>
        <taxon>Canibacter</taxon>
    </lineage>
</organism>
<feature type="domain" description="Fe/B12 periplasmic-binding" evidence="3">
    <location>
        <begin position="103"/>
        <end position="365"/>
    </location>
</feature>
<name>A0A840DFE9_9MICO</name>
<evidence type="ECO:0000259" key="3">
    <source>
        <dbReference type="PROSITE" id="PS50983"/>
    </source>
</evidence>
<dbReference type="PANTHER" id="PTHR30535">
    <property type="entry name" value="VITAMIN B12-BINDING PROTEIN"/>
    <property type="match status" value="1"/>
</dbReference>
<keyword evidence="2" id="KW-0732">Signal</keyword>
<protein>
    <submittedName>
        <fullName evidence="4">Iron complex transport system substrate-binding protein</fullName>
    </submittedName>
</protein>
<dbReference type="PROSITE" id="PS51257">
    <property type="entry name" value="PROKAR_LIPOPROTEIN"/>
    <property type="match status" value="1"/>
</dbReference>
<feature type="signal peptide" evidence="2">
    <location>
        <begin position="1"/>
        <end position="28"/>
    </location>
</feature>
<dbReference type="InterPro" id="IPR002491">
    <property type="entry name" value="ABC_transptr_periplasmic_BD"/>
</dbReference>
<dbReference type="EMBL" id="JACIFD010000010">
    <property type="protein sequence ID" value="MBB4071794.1"/>
    <property type="molecule type" value="Genomic_DNA"/>
</dbReference>
<dbReference type="AlphaFoldDB" id="A0A840DFE9"/>
<dbReference type="Proteomes" id="UP000571183">
    <property type="component" value="Unassembled WGS sequence"/>
</dbReference>
<proteinExistence type="inferred from homology"/>
<dbReference type="InterPro" id="IPR050902">
    <property type="entry name" value="ABC_Transporter_SBP"/>
</dbReference>
<dbReference type="PANTHER" id="PTHR30535:SF4">
    <property type="entry name" value="HEMIN-BINDING PERIPLASMIC PROTEIN HMUT"/>
    <property type="match status" value="1"/>
</dbReference>
<comment type="caution">
    <text evidence="4">The sequence shown here is derived from an EMBL/GenBank/DDBJ whole genome shotgun (WGS) entry which is preliminary data.</text>
</comment>